<dbReference type="InterPro" id="IPR006311">
    <property type="entry name" value="TAT_signal"/>
</dbReference>
<protein>
    <submittedName>
        <fullName evidence="5">Carbohydrate ABC transporter substrate-binding protein, CUT1 family</fullName>
    </submittedName>
</protein>
<dbReference type="InterPro" id="IPR006059">
    <property type="entry name" value="SBP"/>
</dbReference>
<feature type="compositionally biased region" description="Polar residues" evidence="4">
    <location>
        <begin position="11"/>
        <end position="21"/>
    </location>
</feature>
<dbReference type="InterPro" id="IPR050490">
    <property type="entry name" value="Bact_solute-bd_prot1"/>
</dbReference>
<dbReference type="OrthoDB" id="8663148at2"/>
<dbReference type="PANTHER" id="PTHR43649">
    <property type="entry name" value="ARABINOSE-BINDING PROTEIN-RELATED"/>
    <property type="match status" value="1"/>
</dbReference>
<dbReference type="PROSITE" id="PS51318">
    <property type="entry name" value="TAT"/>
    <property type="match status" value="1"/>
</dbReference>
<organism evidence="5 6">
    <name type="scientific">Microlunatus soli</name>
    <dbReference type="NCBI Taxonomy" id="630515"/>
    <lineage>
        <taxon>Bacteria</taxon>
        <taxon>Bacillati</taxon>
        <taxon>Actinomycetota</taxon>
        <taxon>Actinomycetes</taxon>
        <taxon>Propionibacteriales</taxon>
        <taxon>Propionibacteriaceae</taxon>
        <taxon>Microlunatus</taxon>
    </lineage>
</organism>
<gene>
    <name evidence="5" type="ORF">SAMN04489812_2970</name>
</gene>
<keyword evidence="2" id="KW-0813">Transport</keyword>
<feature type="region of interest" description="Disordered" evidence="4">
    <location>
        <begin position="1"/>
        <end position="26"/>
    </location>
</feature>
<evidence type="ECO:0000256" key="2">
    <source>
        <dbReference type="ARBA" id="ARBA00022448"/>
    </source>
</evidence>
<comment type="similarity">
    <text evidence="1">Belongs to the bacterial solute-binding protein 1 family.</text>
</comment>
<dbReference type="Proteomes" id="UP000199103">
    <property type="component" value="Chromosome I"/>
</dbReference>
<reference evidence="5 6" key="1">
    <citation type="submission" date="2016-10" db="EMBL/GenBank/DDBJ databases">
        <authorList>
            <person name="de Groot N.N."/>
        </authorList>
    </citation>
    <scope>NUCLEOTIDE SEQUENCE [LARGE SCALE GENOMIC DNA]</scope>
    <source>
        <strain evidence="5 6">DSM 21800</strain>
    </source>
</reference>
<dbReference type="SUPFAM" id="SSF53850">
    <property type="entry name" value="Periplasmic binding protein-like II"/>
    <property type="match status" value="1"/>
</dbReference>
<name>A0A1H1UWN7_9ACTN</name>
<evidence type="ECO:0000313" key="5">
    <source>
        <dbReference type="EMBL" id="SDS76988.1"/>
    </source>
</evidence>
<dbReference type="Pfam" id="PF01547">
    <property type="entry name" value="SBP_bac_1"/>
    <property type="match status" value="1"/>
</dbReference>
<sequence length="494" mass="54163">MVQPRPVATRSRPSASPLGQQTTGDRRLTRRGLLRTAGLVGGAALTGSALTGCGIGGAKPAPNGAAAVTGSFDWRKAAGSTLHVLQTPHPYQQSYQPLLKEFTELTGIEVVVDLVPESSYFTKLNTELAGGSGKHDVFMLGAYFIWQYGPPHWIEDLKPWLENDSATSAEYDFDDIYEGLRKATSWDFRQGSPLGTGGQWAIPWGFENNVITYNKTYFDKQGIKLPDTFDNLIQLANDLTNRSENRYGIATRGSKSWATIHPGFMTQFTREGGKDYRVQGDRLEAVMNSPKAAAFTGKWVDLMRTAGPTGWTSYDYPQATGDLGDGVAMMVYDADSATYPKNRKGASKEAGHLGWYAGPAGPDGNYKTNLWTWTWAMNAQSEHKLAGWLFMQWVTGKQSMSKAVKGGMYADPVRKSVFDADFKKQLGDFPGYLEAFETVIDQSTIQFTPQKQFFATTEDWAVALQDIYGGDEAASRLDSLAKASTSKVNLVEGS</sequence>
<keyword evidence="3" id="KW-0732">Signal</keyword>
<dbReference type="RefSeq" id="WP_091525972.1">
    <property type="nucleotide sequence ID" value="NZ_LT629772.1"/>
</dbReference>
<evidence type="ECO:0000256" key="1">
    <source>
        <dbReference type="ARBA" id="ARBA00008520"/>
    </source>
</evidence>
<keyword evidence="6" id="KW-1185">Reference proteome</keyword>
<dbReference type="PANTHER" id="PTHR43649:SF34">
    <property type="entry name" value="ABC TRANSPORTER PERIPLASMIC-BINDING PROTEIN YCJN-RELATED"/>
    <property type="match status" value="1"/>
</dbReference>
<accession>A0A1H1UWN7</accession>
<evidence type="ECO:0000313" key="6">
    <source>
        <dbReference type="Proteomes" id="UP000199103"/>
    </source>
</evidence>
<dbReference type="Gene3D" id="3.40.190.10">
    <property type="entry name" value="Periplasmic binding protein-like II"/>
    <property type="match status" value="2"/>
</dbReference>
<dbReference type="AlphaFoldDB" id="A0A1H1UWN7"/>
<dbReference type="STRING" id="630515.SAMN04489812_2970"/>
<evidence type="ECO:0000256" key="3">
    <source>
        <dbReference type="ARBA" id="ARBA00022729"/>
    </source>
</evidence>
<proteinExistence type="inferred from homology"/>
<evidence type="ECO:0000256" key="4">
    <source>
        <dbReference type="SAM" id="MobiDB-lite"/>
    </source>
</evidence>
<dbReference type="EMBL" id="LT629772">
    <property type="protein sequence ID" value="SDS76988.1"/>
    <property type="molecule type" value="Genomic_DNA"/>
</dbReference>